<feature type="transmembrane region" description="Helical" evidence="6">
    <location>
        <begin position="211"/>
        <end position="229"/>
    </location>
</feature>
<dbReference type="AlphaFoldDB" id="A0A7H0VDR9"/>
<dbReference type="InterPro" id="IPR051460">
    <property type="entry name" value="HdrC_iron-sulfur_subunit"/>
</dbReference>
<keyword evidence="9" id="KW-1185">Reference proteome</keyword>
<accession>A0A7H0VDR9</accession>
<sequence>MELHFGIQNILFLVALGLAAYFFAKNFGKVWRNINLGKAVLRNDRPNERWALMTRVALGQSKMVKRKVVAGFFHVIVYAGFLLINIEVAEILLDGILGSHRMFRPFLGPVYDAAIHFFEILAVMVIIACLIFLWRRNVQKVDRFKELKGWAKRDGNNILYIELVLMTALLLLGAAEANIEGNGVDGWIVSSQLAPIFSGMDQGTLHAIERFAWWFHILGILAFLNYLPYSKHFHIIMAFPNVWHSKLEPAGQFTNMESVKKEVELMMDPNADPFAAPAEGDAAEEPSRFGAKDVLDLHRVQLMNAYSCTECGRCTSSCPANQTGKKLSPRKIMMDTRDRLEEVSAIVDAKGKFEEDGKSLLDDYISREEIWACTTCNACAEACPVNIDPMSIIVEMRRYLVMEESAANPALNTMMTNIENNAAPWAYAQADRANWINE</sequence>
<dbReference type="PROSITE" id="PS00198">
    <property type="entry name" value="4FE4S_FER_1"/>
    <property type="match status" value="1"/>
</dbReference>
<dbReference type="Gene3D" id="1.10.1060.10">
    <property type="entry name" value="Alpha-helical ferredoxin"/>
    <property type="match status" value="1"/>
</dbReference>
<dbReference type="KEGG" id="chyd:H4K34_16045"/>
<dbReference type="InterPro" id="IPR036197">
    <property type="entry name" value="NarG-like_sf"/>
</dbReference>
<evidence type="ECO:0000256" key="3">
    <source>
        <dbReference type="ARBA" id="ARBA00023002"/>
    </source>
</evidence>
<organism evidence="8 9">
    <name type="scientific">Croceimicrobium hydrocarbonivorans</name>
    <dbReference type="NCBI Taxonomy" id="2761580"/>
    <lineage>
        <taxon>Bacteria</taxon>
        <taxon>Pseudomonadati</taxon>
        <taxon>Bacteroidota</taxon>
        <taxon>Flavobacteriia</taxon>
        <taxon>Flavobacteriales</taxon>
        <taxon>Owenweeksiaceae</taxon>
        <taxon>Croceimicrobium</taxon>
    </lineage>
</organism>
<feature type="transmembrane region" description="Helical" evidence="6">
    <location>
        <begin position="6"/>
        <end position="24"/>
    </location>
</feature>
<evidence type="ECO:0000313" key="9">
    <source>
        <dbReference type="Proteomes" id="UP000516305"/>
    </source>
</evidence>
<dbReference type="GO" id="GO:0005886">
    <property type="term" value="C:plasma membrane"/>
    <property type="evidence" value="ECO:0007669"/>
    <property type="project" value="TreeGrafter"/>
</dbReference>
<gene>
    <name evidence="8" type="ORF">H4K34_16045</name>
</gene>
<keyword evidence="5" id="KW-0411">Iron-sulfur</keyword>
<dbReference type="RefSeq" id="WP_210758403.1">
    <property type="nucleotide sequence ID" value="NZ_CP060139.1"/>
</dbReference>
<feature type="domain" description="4Fe-4S ferredoxin-type" evidence="7">
    <location>
        <begin position="298"/>
        <end position="330"/>
    </location>
</feature>
<evidence type="ECO:0000256" key="6">
    <source>
        <dbReference type="SAM" id="Phobius"/>
    </source>
</evidence>
<proteinExistence type="predicted"/>
<dbReference type="EMBL" id="CP060139">
    <property type="protein sequence ID" value="QNR23867.1"/>
    <property type="molecule type" value="Genomic_DNA"/>
</dbReference>
<feature type="transmembrane region" description="Helical" evidence="6">
    <location>
        <begin position="113"/>
        <end position="134"/>
    </location>
</feature>
<keyword evidence="4" id="KW-0408">Iron</keyword>
<dbReference type="GO" id="GO:0016491">
    <property type="term" value="F:oxidoreductase activity"/>
    <property type="evidence" value="ECO:0007669"/>
    <property type="project" value="UniProtKB-KW"/>
</dbReference>
<evidence type="ECO:0000256" key="2">
    <source>
        <dbReference type="ARBA" id="ARBA00022723"/>
    </source>
</evidence>
<dbReference type="GO" id="GO:0051539">
    <property type="term" value="F:4 iron, 4 sulfur cluster binding"/>
    <property type="evidence" value="ECO:0007669"/>
    <property type="project" value="UniProtKB-KW"/>
</dbReference>
<dbReference type="Gene3D" id="1.20.950.20">
    <property type="entry name" value="Transmembrane di-heme cytochromes, Chain C"/>
    <property type="match status" value="1"/>
</dbReference>
<keyword evidence="6" id="KW-0812">Transmembrane</keyword>
<evidence type="ECO:0000256" key="5">
    <source>
        <dbReference type="ARBA" id="ARBA00023014"/>
    </source>
</evidence>
<dbReference type="SUPFAM" id="SSF103501">
    <property type="entry name" value="Respiratory nitrate reductase 1 gamma chain"/>
    <property type="match status" value="1"/>
</dbReference>
<keyword evidence="6" id="KW-0472">Membrane</keyword>
<keyword evidence="2" id="KW-0479">Metal-binding</keyword>
<dbReference type="PANTHER" id="PTHR43255">
    <property type="entry name" value="IRON-SULFUR-BINDING OXIDOREDUCTASE FADF-RELATED-RELATED"/>
    <property type="match status" value="1"/>
</dbReference>
<keyword evidence="3" id="KW-0560">Oxidoreductase</keyword>
<dbReference type="SUPFAM" id="SSF46548">
    <property type="entry name" value="alpha-helical ferredoxin"/>
    <property type="match status" value="1"/>
</dbReference>
<dbReference type="InterPro" id="IPR017896">
    <property type="entry name" value="4Fe4S_Fe-S-bd"/>
</dbReference>
<evidence type="ECO:0000313" key="8">
    <source>
        <dbReference type="EMBL" id="QNR23867.1"/>
    </source>
</evidence>
<dbReference type="PANTHER" id="PTHR43255:SF1">
    <property type="entry name" value="IRON-SULFUR-BINDING OXIDOREDUCTASE FADF-RELATED"/>
    <property type="match status" value="1"/>
</dbReference>
<keyword evidence="1" id="KW-0004">4Fe-4S</keyword>
<feature type="domain" description="4Fe-4S ferredoxin-type" evidence="7">
    <location>
        <begin position="363"/>
        <end position="393"/>
    </location>
</feature>
<reference evidence="8 9" key="1">
    <citation type="submission" date="2020-08" db="EMBL/GenBank/DDBJ databases">
        <title>Croceimicrobium hydrocarbonivorans gen. nov., sp. nov., a novel marine bacterium isolated from a bacterial consortium that degrades polyethylene terephthalate.</title>
        <authorList>
            <person name="Liu R."/>
        </authorList>
    </citation>
    <scope>NUCLEOTIDE SEQUENCE [LARGE SCALE GENOMIC DNA]</scope>
    <source>
        <strain evidence="8 9">A20-9</strain>
    </source>
</reference>
<dbReference type="GO" id="GO:0046872">
    <property type="term" value="F:metal ion binding"/>
    <property type="evidence" value="ECO:0007669"/>
    <property type="project" value="UniProtKB-KW"/>
</dbReference>
<dbReference type="PROSITE" id="PS51379">
    <property type="entry name" value="4FE4S_FER_2"/>
    <property type="match status" value="2"/>
</dbReference>
<dbReference type="InterPro" id="IPR017900">
    <property type="entry name" value="4Fe4S_Fe_S_CS"/>
</dbReference>
<evidence type="ECO:0000256" key="4">
    <source>
        <dbReference type="ARBA" id="ARBA00023004"/>
    </source>
</evidence>
<feature type="transmembrane region" description="Helical" evidence="6">
    <location>
        <begin position="68"/>
        <end position="93"/>
    </location>
</feature>
<feature type="transmembrane region" description="Helical" evidence="6">
    <location>
        <begin position="155"/>
        <end position="175"/>
    </location>
</feature>
<evidence type="ECO:0000259" key="7">
    <source>
        <dbReference type="PROSITE" id="PS51379"/>
    </source>
</evidence>
<dbReference type="Pfam" id="PF13187">
    <property type="entry name" value="Fer4_9"/>
    <property type="match status" value="1"/>
</dbReference>
<dbReference type="InterPro" id="IPR009051">
    <property type="entry name" value="Helical_ferredxn"/>
</dbReference>
<name>A0A7H0VDR9_9FLAO</name>
<dbReference type="Proteomes" id="UP000516305">
    <property type="component" value="Chromosome"/>
</dbReference>
<protein>
    <submittedName>
        <fullName evidence="8">4Fe-4S dicluster domain-containing protein</fullName>
    </submittedName>
</protein>
<keyword evidence="6" id="KW-1133">Transmembrane helix</keyword>
<evidence type="ECO:0000256" key="1">
    <source>
        <dbReference type="ARBA" id="ARBA00022485"/>
    </source>
</evidence>